<name>A0ABW1QWA0_9ACTN</name>
<dbReference type="Pfam" id="PF00437">
    <property type="entry name" value="T2SSE"/>
    <property type="match status" value="1"/>
</dbReference>
<dbReference type="InterPro" id="IPR027417">
    <property type="entry name" value="P-loop_NTPase"/>
</dbReference>
<accession>A0ABW1QWA0</accession>
<gene>
    <name evidence="4" type="ORF">ACFPWU_06570</name>
</gene>
<protein>
    <submittedName>
        <fullName evidence="4">CpaF family protein</fullName>
    </submittedName>
</protein>
<feature type="region of interest" description="Disordered" evidence="2">
    <location>
        <begin position="76"/>
        <end position="116"/>
    </location>
</feature>
<evidence type="ECO:0000256" key="1">
    <source>
        <dbReference type="ARBA" id="ARBA00006611"/>
    </source>
</evidence>
<feature type="domain" description="Bacterial type II secretion system protein E" evidence="3">
    <location>
        <begin position="385"/>
        <end position="399"/>
    </location>
</feature>
<evidence type="ECO:0000259" key="3">
    <source>
        <dbReference type="PROSITE" id="PS00662"/>
    </source>
</evidence>
<sequence>MSNLSERLAARRAAEAAALAATVVENAPTTEGVDVVEPSLAASSAFPGASVAFSTPPAVPPAAPPAAPAVTLTGTEAPESAAPRVPSTASTSPLQNRKAPTATKSETGARRAAPVGNDRMDELKASVHAELLRQLGPQLYDSSLDQNDLDQKVRAALADVLGKQDRPISASDRQQITSEISDDILGYGPIEPYLRDPDVSEVMVNGPYNIWLERKGKLVAADGTFNDEAHLRRTIEKIVSRIGRRVDESSPMVDARLPDGSRVNAVVPPLAVDGSALTIRKFATDPLTADDLVRFGSLTPRTKAFLDACVKGRLNIIVSGSTGAGKTTTLNVLSSFIPADERIVTIEDAAELQLKQEHVVRLESRPANIEGKGAVTIRDLVKNSLRMRPDRVVVGEIRDSSALDMLQAMNTGHDGSITTIHSNGPRDTLARVETLVLMAGMDLPIRAIREQVASAVDLIVHQTRFKDGSRRITHLTEVERMEGDIITLQDIFVYDHSAGFDARGKVKGSLKATGLRPKFLEKLGHNNVEVDPLLFTPERL</sequence>
<dbReference type="InterPro" id="IPR050921">
    <property type="entry name" value="T4SS_GSP_E_ATPase"/>
</dbReference>
<evidence type="ECO:0000313" key="4">
    <source>
        <dbReference type="EMBL" id="MFC6153328.1"/>
    </source>
</evidence>
<dbReference type="Proteomes" id="UP001596098">
    <property type="component" value="Unassembled WGS sequence"/>
</dbReference>
<reference evidence="5" key="1">
    <citation type="journal article" date="2019" name="Int. J. Syst. Evol. Microbiol.">
        <title>The Global Catalogue of Microorganisms (GCM) 10K type strain sequencing project: providing services to taxonomists for standard genome sequencing and annotation.</title>
        <authorList>
            <consortium name="The Broad Institute Genomics Platform"/>
            <consortium name="The Broad Institute Genome Sequencing Center for Infectious Disease"/>
            <person name="Wu L."/>
            <person name="Ma J."/>
        </authorList>
    </citation>
    <scope>NUCLEOTIDE SEQUENCE [LARGE SCALE GENOMIC DNA]</scope>
    <source>
        <strain evidence="5">DFY28</strain>
    </source>
</reference>
<dbReference type="RefSeq" id="WP_128221167.1">
    <property type="nucleotide sequence ID" value="NZ_CP034929.1"/>
</dbReference>
<organism evidence="4 5">
    <name type="scientific">Nocardioides yefusunii</name>
    <dbReference type="NCBI Taxonomy" id="2500546"/>
    <lineage>
        <taxon>Bacteria</taxon>
        <taxon>Bacillati</taxon>
        <taxon>Actinomycetota</taxon>
        <taxon>Actinomycetes</taxon>
        <taxon>Propionibacteriales</taxon>
        <taxon>Nocardioidaceae</taxon>
        <taxon>Nocardioides</taxon>
    </lineage>
</organism>
<dbReference type="InterPro" id="IPR001482">
    <property type="entry name" value="T2SS/T4SS_dom"/>
</dbReference>
<dbReference type="Gene3D" id="3.30.450.380">
    <property type="match status" value="1"/>
</dbReference>
<comment type="caution">
    <text evidence="4">The sequence shown here is derived from an EMBL/GenBank/DDBJ whole genome shotgun (WGS) entry which is preliminary data.</text>
</comment>
<dbReference type="CDD" id="cd01130">
    <property type="entry name" value="VirB11-like_ATPase"/>
    <property type="match status" value="1"/>
</dbReference>
<evidence type="ECO:0000313" key="5">
    <source>
        <dbReference type="Proteomes" id="UP001596098"/>
    </source>
</evidence>
<dbReference type="EMBL" id="JBHSQI010000003">
    <property type="protein sequence ID" value="MFC6153328.1"/>
    <property type="molecule type" value="Genomic_DNA"/>
</dbReference>
<dbReference type="SUPFAM" id="SSF52540">
    <property type="entry name" value="P-loop containing nucleoside triphosphate hydrolases"/>
    <property type="match status" value="1"/>
</dbReference>
<evidence type="ECO:0000256" key="2">
    <source>
        <dbReference type="SAM" id="MobiDB-lite"/>
    </source>
</evidence>
<dbReference type="PROSITE" id="PS00662">
    <property type="entry name" value="T2SP_E"/>
    <property type="match status" value="1"/>
</dbReference>
<proteinExistence type="inferred from homology"/>
<dbReference type="PANTHER" id="PTHR30486">
    <property type="entry name" value="TWITCHING MOTILITY PROTEIN PILT"/>
    <property type="match status" value="1"/>
</dbReference>
<dbReference type="Gene3D" id="3.40.50.300">
    <property type="entry name" value="P-loop containing nucleotide triphosphate hydrolases"/>
    <property type="match status" value="1"/>
</dbReference>
<comment type="similarity">
    <text evidence="1">Belongs to the GSP E family.</text>
</comment>
<dbReference type="PANTHER" id="PTHR30486:SF15">
    <property type="entry name" value="TYPE II_IV SECRETION SYSTEM ATPASE"/>
    <property type="match status" value="1"/>
</dbReference>
<keyword evidence="5" id="KW-1185">Reference proteome</keyword>